<evidence type="ECO:0000256" key="1">
    <source>
        <dbReference type="SAM" id="MobiDB-lite"/>
    </source>
</evidence>
<feature type="region of interest" description="Disordered" evidence="1">
    <location>
        <begin position="68"/>
        <end position="96"/>
    </location>
</feature>
<dbReference type="Gene3D" id="1.10.260.100">
    <property type="match status" value="1"/>
</dbReference>
<dbReference type="Proteomes" id="UP001162164">
    <property type="component" value="Unassembled WGS sequence"/>
</dbReference>
<dbReference type="EMBL" id="JAPWTJ010000115">
    <property type="protein sequence ID" value="KAJ8982628.1"/>
    <property type="molecule type" value="Genomic_DNA"/>
</dbReference>
<sequence length="96" mass="10048">MLLLQDPEVAQAFQDISVNPANFVRYQSNPKIMGLITKLSSKFSGSGMNFPEFPGTAEAGAEASPGCMGFTGGLGGTRTLNTTPPPTKPADNDNLD</sequence>
<reference evidence="3" key="1">
    <citation type="journal article" date="2023" name="Insect Mol. Biol.">
        <title>Genome sequencing provides insights into the evolution of gene families encoding plant cell wall-degrading enzymes in longhorned beetles.</title>
        <authorList>
            <person name="Shin N.R."/>
            <person name="Okamura Y."/>
            <person name="Kirsch R."/>
            <person name="Pauchet Y."/>
        </authorList>
    </citation>
    <scope>NUCLEOTIDE SEQUENCE</scope>
    <source>
        <strain evidence="3">MMC_N1</strain>
    </source>
</reference>
<comment type="caution">
    <text evidence="3">The sequence shown here is derived from an EMBL/GenBank/DDBJ whole genome shotgun (WGS) entry which is preliminary data.</text>
</comment>
<proteinExistence type="predicted"/>
<keyword evidence="4" id="KW-1185">Reference proteome</keyword>
<evidence type="ECO:0000313" key="4">
    <source>
        <dbReference type="Proteomes" id="UP001162164"/>
    </source>
</evidence>
<gene>
    <name evidence="3" type="ORF">NQ317_002679</name>
</gene>
<evidence type="ECO:0000259" key="2">
    <source>
        <dbReference type="SMART" id="SM00727"/>
    </source>
</evidence>
<feature type="domain" description="STI1" evidence="2">
    <location>
        <begin position="1"/>
        <end position="36"/>
    </location>
</feature>
<protein>
    <recommendedName>
        <fullName evidence="2">STI1 domain-containing protein</fullName>
    </recommendedName>
</protein>
<name>A0ABQ9JZ33_9CUCU</name>
<evidence type="ECO:0000313" key="3">
    <source>
        <dbReference type="EMBL" id="KAJ8982628.1"/>
    </source>
</evidence>
<accession>A0ABQ9JZ33</accession>
<dbReference type="InterPro" id="IPR006636">
    <property type="entry name" value="STI1_HS-bd"/>
</dbReference>
<dbReference type="SMART" id="SM00727">
    <property type="entry name" value="STI1"/>
    <property type="match status" value="1"/>
</dbReference>
<organism evidence="3 4">
    <name type="scientific">Molorchus minor</name>
    <dbReference type="NCBI Taxonomy" id="1323400"/>
    <lineage>
        <taxon>Eukaryota</taxon>
        <taxon>Metazoa</taxon>
        <taxon>Ecdysozoa</taxon>
        <taxon>Arthropoda</taxon>
        <taxon>Hexapoda</taxon>
        <taxon>Insecta</taxon>
        <taxon>Pterygota</taxon>
        <taxon>Neoptera</taxon>
        <taxon>Endopterygota</taxon>
        <taxon>Coleoptera</taxon>
        <taxon>Polyphaga</taxon>
        <taxon>Cucujiformia</taxon>
        <taxon>Chrysomeloidea</taxon>
        <taxon>Cerambycidae</taxon>
        <taxon>Lamiinae</taxon>
        <taxon>Monochamini</taxon>
        <taxon>Molorchus</taxon>
    </lineage>
</organism>